<feature type="domain" description="LysM" evidence="3">
    <location>
        <begin position="380"/>
        <end position="423"/>
    </location>
</feature>
<dbReference type="OrthoDB" id="9763643at2"/>
<dbReference type="EMBL" id="AGEG01000003">
    <property type="protein sequence ID" value="EHR37725.1"/>
    <property type="molecule type" value="Genomic_DNA"/>
</dbReference>
<feature type="region of interest" description="Disordered" evidence="1">
    <location>
        <begin position="178"/>
        <end position="214"/>
    </location>
</feature>
<feature type="region of interest" description="Disordered" evidence="1">
    <location>
        <begin position="77"/>
        <end position="135"/>
    </location>
</feature>
<feature type="chain" id="PRO_5039681450" description="LysM domain-containing protein" evidence="2">
    <location>
        <begin position="22"/>
        <end position="696"/>
    </location>
</feature>
<name>H3NHS6_9LACT</name>
<dbReference type="RefSeq" id="WP_006308297.1">
    <property type="nucleotide sequence ID" value="NZ_JH601133.1"/>
</dbReference>
<dbReference type="PANTHER" id="PTHR33734">
    <property type="entry name" value="LYSM DOMAIN-CONTAINING GPI-ANCHORED PROTEIN 2"/>
    <property type="match status" value="1"/>
</dbReference>
<dbReference type="GO" id="GO:0030655">
    <property type="term" value="P:beta-lactam antibiotic catabolic process"/>
    <property type="evidence" value="ECO:0007669"/>
    <property type="project" value="InterPro"/>
</dbReference>
<dbReference type="InterPro" id="IPR018392">
    <property type="entry name" value="LysM"/>
</dbReference>
<dbReference type="CDD" id="cd00118">
    <property type="entry name" value="LysM"/>
    <property type="match status" value="5"/>
</dbReference>
<sequence length="696" mass="77060">MKVRDLLLSSSALIASVAVVATVNPSISAQTKPHTVEHGEYLALIASKYGITVKNIIDWNQLTTNYLYSGQQLVVTNPSQEPSVTPTRPETNPPASQPSETPSTEAPSNETPSTSSQPSVESTTPRPMTQGTYTVRPGDSLWAIANHHGMTITQLKQVNGLRSNMIHPGDRLKVVKEAQSATRLQPSRPANPSERPAQPRLTETPSNPSNRTQTVYYTVKPGDSLWLISNKYGLTINELKRLNGLTSNMIHPGNKLRVGKSEAPAQPSQPVQPTPTPQPEDKDESVNQPIPSPAQPREQATKYYTVQSGDYLWKIANDHHISVAQLKAWNNLTSNYIYAGNRLIVAKGTTDGSTRPERPKPEEKPEEEAPQPTPSPQPTTYYRVKPGDSLWKIANQFGVTINQIKAWNRMTSNMIHPGDRLLVSNGKGEDSGHTPRPETPPRDGSDANLSGVHEAVQNVLNQYQNANLSVFFESAVNGDSRTASWNADSQAFYGASSTKLVLLGYVQDQIEKGIISWDTRFPYTNAAHQHPESYFYGTGGSGDIRFQPGYWNKTYSVRYLVEKVTSISDNLAADLLLHHVGYRNRADLNRFTQEAYGDSSYDRNISAREFTKLVKHIWQQKDPTVKQLLTHTQSDGTRIDAIPVKTHQKTGDYGGFHNAAGYVEGQKPFYLTILTRAWSDSAIGNLANQIYRAVNR</sequence>
<dbReference type="HOGENOM" id="CLU_395740_0_0_9"/>
<dbReference type="eggNOG" id="COG1388">
    <property type="taxonomic scope" value="Bacteria"/>
</dbReference>
<feature type="compositionally biased region" description="Basic and acidic residues" evidence="1">
    <location>
        <begin position="354"/>
        <end position="363"/>
    </location>
</feature>
<dbReference type="Proteomes" id="UP000006190">
    <property type="component" value="Unassembled WGS sequence"/>
</dbReference>
<gene>
    <name evidence="4" type="ORF">HMPREF9708_00354</name>
</gene>
<proteinExistence type="predicted"/>
<feature type="compositionally biased region" description="Basic and acidic residues" evidence="1">
    <location>
        <begin position="427"/>
        <end position="445"/>
    </location>
</feature>
<dbReference type="PANTHER" id="PTHR33734:SF22">
    <property type="entry name" value="MEMBRANE-BOUND LYTIC MUREIN TRANSGLYCOSYLASE D"/>
    <property type="match status" value="1"/>
</dbReference>
<feature type="region of interest" description="Disordered" evidence="1">
    <location>
        <begin position="418"/>
        <end position="449"/>
    </location>
</feature>
<organism evidence="4 5">
    <name type="scientific">Facklamia languida CCUG 37842</name>
    <dbReference type="NCBI Taxonomy" id="883113"/>
    <lineage>
        <taxon>Bacteria</taxon>
        <taxon>Bacillati</taxon>
        <taxon>Bacillota</taxon>
        <taxon>Bacilli</taxon>
        <taxon>Lactobacillales</taxon>
        <taxon>Aerococcaceae</taxon>
        <taxon>Facklamia</taxon>
    </lineage>
</organism>
<feature type="domain" description="LysM" evidence="3">
    <location>
        <begin position="302"/>
        <end position="345"/>
    </location>
</feature>
<dbReference type="SUPFAM" id="SSF54106">
    <property type="entry name" value="LysM domain"/>
    <property type="match status" value="4"/>
</dbReference>
<feature type="domain" description="LysM" evidence="3">
    <location>
        <begin position="32"/>
        <end position="75"/>
    </location>
</feature>
<feature type="compositionally biased region" description="Polar residues" evidence="1">
    <location>
        <begin position="201"/>
        <end position="214"/>
    </location>
</feature>
<dbReference type="eggNOG" id="COG2367">
    <property type="taxonomic scope" value="Bacteria"/>
</dbReference>
<comment type="caution">
    <text evidence="4">The sequence shown here is derived from an EMBL/GenBank/DDBJ whole genome shotgun (WGS) entry which is preliminary data.</text>
</comment>
<feature type="compositionally biased region" description="Polar residues" evidence="1">
    <location>
        <begin position="97"/>
        <end position="133"/>
    </location>
</feature>
<dbReference type="SMART" id="SM00257">
    <property type="entry name" value="LysM"/>
    <property type="match status" value="5"/>
</dbReference>
<dbReference type="PROSITE" id="PS51782">
    <property type="entry name" value="LYSM"/>
    <property type="match status" value="5"/>
</dbReference>
<feature type="region of interest" description="Disordered" evidence="1">
    <location>
        <begin position="348"/>
        <end position="382"/>
    </location>
</feature>
<dbReference type="InterPro" id="IPR012338">
    <property type="entry name" value="Beta-lactam/transpept-like"/>
</dbReference>
<accession>H3NHS6</accession>
<protein>
    <recommendedName>
        <fullName evidence="3">LysM domain-containing protein</fullName>
    </recommendedName>
</protein>
<dbReference type="Pfam" id="PF01476">
    <property type="entry name" value="LysM"/>
    <property type="match status" value="5"/>
</dbReference>
<evidence type="ECO:0000256" key="1">
    <source>
        <dbReference type="SAM" id="MobiDB-lite"/>
    </source>
</evidence>
<dbReference type="PATRIC" id="fig|883113.3.peg.358"/>
<evidence type="ECO:0000259" key="3">
    <source>
        <dbReference type="PROSITE" id="PS51782"/>
    </source>
</evidence>
<evidence type="ECO:0000313" key="5">
    <source>
        <dbReference type="Proteomes" id="UP000006190"/>
    </source>
</evidence>
<feature type="domain" description="LysM" evidence="3">
    <location>
        <begin position="215"/>
        <end position="258"/>
    </location>
</feature>
<keyword evidence="2" id="KW-0732">Signal</keyword>
<feature type="signal peptide" evidence="2">
    <location>
        <begin position="1"/>
        <end position="21"/>
    </location>
</feature>
<evidence type="ECO:0000256" key="2">
    <source>
        <dbReference type="SAM" id="SignalP"/>
    </source>
</evidence>
<feature type="compositionally biased region" description="Polar residues" evidence="1">
    <location>
        <begin position="179"/>
        <end position="190"/>
    </location>
</feature>
<feature type="domain" description="LysM" evidence="3">
    <location>
        <begin position="131"/>
        <end position="174"/>
    </location>
</feature>
<dbReference type="InterPro" id="IPR045155">
    <property type="entry name" value="Beta-lactam_cat"/>
</dbReference>
<dbReference type="SUPFAM" id="SSF56601">
    <property type="entry name" value="beta-lactamase/transpeptidase-like"/>
    <property type="match status" value="1"/>
</dbReference>
<keyword evidence="5" id="KW-1185">Reference proteome</keyword>
<feature type="region of interest" description="Disordered" evidence="1">
    <location>
        <begin position="253"/>
        <end position="299"/>
    </location>
</feature>
<dbReference type="Pfam" id="PF13354">
    <property type="entry name" value="Beta-lactamase2"/>
    <property type="match status" value="1"/>
</dbReference>
<dbReference type="AlphaFoldDB" id="H3NHS6"/>
<reference evidence="4 5" key="1">
    <citation type="submission" date="2012-01" db="EMBL/GenBank/DDBJ databases">
        <title>The Genome Sequence of Facklamia languida CCUG 37842.</title>
        <authorList>
            <consortium name="The Broad Institute Genome Sequencing Platform"/>
            <person name="Earl A."/>
            <person name="Ward D."/>
            <person name="Feldgarden M."/>
            <person name="Gevers D."/>
            <person name="Huys G."/>
            <person name="Young S.K."/>
            <person name="Zeng Q."/>
            <person name="Gargeya S."/>
            <person name="Fitzgerald M."/>
            <person name="Haas B."/>
            <person name="Abouelleil A."/>
            <person name="Alvarado L."/>
            <person name="Arachchi H.M."/>
            <person name="Berlin A."/>
            <person name="Chapman S.B."/>
            <person name="Gearin G."/>
            <person name="Goldberg J."/>
            <person name="Griggs A."/>
            <person name="Gujja S."/>
            <person name="Hansen M."/>
            <person name="Heiman D."/>
            <person name="Howarth C."/>
            <person name="Larimer J."/>
            <person name="Lui A."/>
            <person name="MacDonald P.J.P."/>
            <person name="McCowen C."/>
            <person name="Montmayeur A."/>
            <person name="Murphy C."/>
            <person name="Neiman D."/>
            <person name="Pearson M."/>
            <person name="Priest M."/>
            <person name="Roberts A."/>
            <person name="Saif S."/>
            <person name="Shea T."/>
            <person name="Sisk P."/>
            <person name="Stolte C."/>
            <person name="Sykes S."/>
            <person name="Wortman J."/>
            <person name="Nusbaum C."/>
            <person name="Birren B."/>
        </authorList>
    </citation>
    <scope>NUCLEOTIDE SEQUENCE [LARGE SCALE GENOMIC DNA]</scope>
    <source>
        <strain evidence="4 5">CCUG 37842</strain>
    </source>
</reference>
<feature type="compositionally biased region" description="Polar residues" evidence="1">
    <location>
        <begin position="77"/>
        <end position="90"/>
    </location>
</feature>
<evidence type="ECO:0000313" key="4">
    <source>
        <dbReference type="EMBL" id="EHR37725.1"/>
    </source>
</evidence>
<dbReference type="Gene3D" id="3.40.710.10">
    <property type="entry name" value="DD-peptidase/beta-lactamase superfamily"/>
    <property type="match status" value="1"/>
</dbReference>
<dbReference type="InterPro" id="IPR036779">
    <property type="entry name" value="LysM_dom_sf"/>
</dbReference>
<dbReference type="Gene3D" id="3.10.350.10">
    <property type="entry name" value="LysM domain"/>
    <property type="match status" value="5"/>
</dbReference>
<dbReference type="GO" id="GO:0008800">
    <property type="term" value="F:beta-lactamase activity"/>
    <property type="evidence" value="ECO:0007669"/>
    <property type="project" value="InterPro"/>
</dbReference>
<dbReference type="GO" id="GO:0008932">
    <property type="term" value="F:lytic endotransglycosylase activity"/>
    <property type="evidence" value="ECO:0007669"/>
    <property type="project" value="TreeGrafter"/>
</dbReference>
<dbReference type="STRING" id="883113.HMPREF9708_00354"/>